<protein>
    <recommendedName>
        <fullName evidence="2">AdoMet_MTases domain containing protein</fullName>
    </recommendedName>
</protein>
<dbReference type="InterPro" id="IPR029063">
    <property type="entry name" value="SAM-dependent_MTases_sf"/>
</dbReference>
<gene>
    <name evidence="1" type="ORF">UFOVP516_48</name>
</gene>
<dbReference type="EMBL" id="LR796480">
    <property type="protein sequence ID" value="CAB4147826.1"/>
    <property type="molecule type" value="Genomic_DNA"/>
</dbReference>
<sequence>MKKHTQIEMFQQEVELIHVESVIGSGYEEEVAKLAIIDKIAYRAARANMQKHSAIILKLDNDFAGFFTFEINHDAKEFCLLQSAMYPEKKDKNIYSKMVNKIIEQNTYGYPMIMTVSKKHDLENPKVFTELGFKINIDKNDFMYMVYGELSQVRMKLLLHTAMTNIWRSTLGEWLKIKRAWNKQLDEAGEKYNIPNPRFASREGCWQGTSGMSSVVLSKKIITEDNTIEHKAGKALNGNASVLDPTACEIIARMFMPKNGCRIYNPFGGGVQMGFVAGGCGYEYLSSEIRQNQCDANNALCQDFVNVKWLKSDSSKFTPKQNYDLIFTCPPYYKVEKYIDYDGKSPDGELNIMSSYDLFRDTLFQGYKNAISVMNDNTFFVVMTGDSRDKNGAYYGCESDHEIFFREQGLHIYNKIIYIESEFTKFSQAKKTIHNRKYPKADQKILVFYKGDMSKIKDLYPNIGRL</sequence>
<evidence type="ECO:0008006" key="2">
    <source>
        <dbReference type="Google" id="ProtNLM"/>
    </source>
</evidence>
<name>A0A6J5MS02_9CAUD</name>
<dbReference type="SUPFAM" id="SSF53335">
    <property type="entry name" value="S-adenosyl-L-methionine-dependent methyltransferases"/>
    <property type="match status" value="1"/>
</dbReference>
<evidence type="ECO:0000313" key="1">
    <source>
        <dbReference type="EMBL" id="CAB4147826.1"/>
    </source>
</evidence>
<organism evidence="1">
    <name type="scientific">uncultured Caudovirales phage</name>
    <dbReference type="NCBI Taxonomy" id="2100421"/>
    <lineage>
        <taxon>Viruses</taxon>
        <taxon>Duplodnaviria</taxon>
        <taxon>Heunggongvirae</taxon>
        <taxon>Uroviricota</taxon>
        <taxon>Caudoviricetes</taxon>
        <taxon>Peduoviridae</taxon>
        <taxon>Maltschvirus</taxon>
        <taxon>Maltschvirus maltsch</taxon>
    </lineage>
</organism>
<reference evidence="1" key="1">
    <citation type="submission" date="2020-04" db="EMBL/GenBank/DDBJ databases">
        <authorList>
            <person name="Chiriac C."/>
            <person name="Salcher M."/>
            <person name="Ghai R."/>
            <person name="Kavagutti S V."/>
        </authorList>
    </citation>
    <scope>NUCLEOTIDE SEQUENCE</scope>
</reference>
<proteinExistence type="predicted"/>
<dbReference type="Gene3D" id="3.40.50.150">
    <property type="entry name" value="Vaccinia Virus protein VP39"/>
    <property type="match status" value="1"/>
</dbReference>
<accession>A0A6J5MS02</accession>